<sequence length="252" mass="30116">MINITKKIFYEPLLHFLLLGAIAYFYFDYSQDVQTTISKPTLTLQHYELENLQNTTQLETKKLVFEYLTYQKILLAEAYSLGLYKENPEIDNLLLEKMEYLFKNDTQFQEPSEEQLKKFYQEHLNDYSKVNSLDLYIFTFNENIEKNVIKILPTITDLRPYAKKYKQLTPNSIKEKFGSYIALKLSTLPEGFWSEAIENKLFFITNKQVSTPYPFEEVEGIVYENYKKSFQVKNEKEEYAKLFNKYIIKEQK</sequence>
<keyword evidence="1" id="KW-0812">Transmembrane</keyword>
<dbReference type="GO" id="GO:0016853">
    <property type="term" value="F:isomerase activity"/>
    <property type="evidence" value="ECO:0007669"/>
    <property type="project" value="UniProtKB-KW"/>
</dbReference>
<evidence type="ECO:0000313" key="3">
    <source>
        <dbReference type="Proteomes" id="UP000593910"/>
    </source>
</evidence>
<dbReference type="EMBL" id="CP041165">
    <property type="protein sequence ID" value="QOP40333.1"/>
    <property type="molecule type" value="Genomic_DNA"/>
</dbReference>
<gene>
    <name evidence="2" type="ORF">FJR03_00670</name>
</gene>
<organism evidence="2 3">
    <name type="scientific">Sulfurimonas marina</name>
    <dbReference type="NCBI Taxonomy" id="2590551"/>
    <lineage>
        <taxon>Bacteria</taxon>
        <taxon>Pseudomonadati</taxon>
        <taxon>Campylobacterota</taxon>
        <taxon>Epsilonproteobacteria</taxon>
        <taxon>Campylobacterales</taxon>
        <taxon>Sulfurimonadaceae</taxon>
        <taxon>Sulfurimonas</taxon>
    </lineage>
</organism>
<accession>A0A7M3V9A0</accession>
<evidence type="ECO:0000313" key="2">
    <source>
        <dbReference type="EMBL" id="QOP40333.1"/>
    </source>
</evidence>
<proteinExistence type="predicted"/>
<keyword evidence="1" id="KW-1133">Transmembrane helix</keyword>
<reference evidence="2 3" key="1">
    <citation type="submission" date="2019-06" db="EMBL/GenBank/DDBJ databases">
        <title>Sulfurimonas gotlandica sp. nov., a chemoautotrophic and psychrotolerant epsilonproteobacterium isolated from a pelagic redoxcline, and an emended description of the genus Sulfurimonas.</title>
        <authorList>
            <person name="Wang S."/>
            <person name="Jiang L."/>
            <person name="Shao Z."/>
        </authorList>
    </citation>
    <scope>NUCLEOTIDE SEQUENCE [LARGE SCALE GENOMIC DNA]</scope>
    <source>
        <strain evidence="2 3">B2</strain>
    </source>
</reference>
<keyword evidence="2" id="KW-0413">Isomerase</keyword>
<dbReference type="AlphaFoldDB" id="A0A7M3V9A0"/>
<feature type="transmembrane region" description="Helical" evidence="1">
    <location>
        <begin position="9"/>
        <end position="27"/>
    </location>
</feature>
<keyword evidence="1" id="KW-0472">Membrane</keyword>
<evidence type="ECO:0000256" key="1">
    <source>
        <dbReference type="SAM" id="Phobius"/>
    </source>
</evidence>
<protein>
    <submittedName>
        <fullName evidence="2">Peptidyl-prolyl cis-trans isomerase</fullName>
    </submittedName>
</protein>
<keyword evidence="3" id="KW-1185">Reference proteome</keyword>
<name>A0A7M3V9A0_9BACT</name>
<dbReference type="Proteomes" id="UP000593910">
    <property type="component" value="Chromosome"/>
</dbReference>
<dbReference type="RefSeq" id="WP_193113762.1">
    <property type="nucleotide sequence ID" value="NZ_CP041165.1"/>
</dbReference>
<dbReference type="KEGG" id="smax:FJR03_00670"/>